<dbReference type="PANTHER" id="PTHR37946">
    <property type="entry name" value="SLL1969 PROTEIN"/>
    <property type="match status" value="1"/>
</dbReference>
<accession>A0A7J7IJH3</accession>
<dbReference type="Proteomes" id="UP000530660">
    <property type="component" value="Unassembled WGS sequence"/>
</dbReference>
<dbReference type="Gene3D" id="3.40.50.1820">
    <property type="entry name" value="alpha/beta hydrolase"/>
    <property type="match status" value="1"/>
</dbReference>
<dbReference type="InterPro" id="IPR007751">
    <property type="entry name" value="DUF676_lipase-like"/>
</dbReference>
<name>A0A7J7IJH3_9RHOD</name>
<dbReference type="OrthoDB" id="3831at2759"/>
<dbReference type="AlphaFoldDB" id="A0A7J7IJH3"/>
<comment type="caution">
    <text evidence="2">The sequence shown here is derived from an EMBL/GenBank/DDBJ whole genome shotgun (WGS) entry which is preliminary data.</text>
</comment>
<evidence type="ECO:0000313" key="2">
    <source>
        <dbReference type="EMBL" id="KAF6002657.1"/>
    </source>
</evidence>
<gene>
    <name evidence="2" type="ORF">F1559_001161</name>
</gene>
<reference evidence="2 3" key="1">
    <citation type="journal article" date="2020" name="J. Phycol.">
        <title>Comparative genome analysis reveals Cyanidiococcus gen. nov., a new extremophilic red algal genus sister to Cyanidioschyzon (Cyanidioschyzonaceae, Rhodophyta).</title>
        <authorList>
            <person name="Liu S.-L."/>
            <person name="Chiang Y.-R."/>
            <person name="Yoon H.S."/>
            <person name="Fu H.-Y."/>
        </authorList>
    </citation>
    <scope>NUCLEOTIDE SEQUENCE [LARGE SCALE GENOMIC DNA]</scope>
    <source>
        <strain evidence="2 3">THAL066</strain>
    </source>
</reference>
<dbReference type="EMBL" id="VWRR01000009">
    <property type="protein sequence ID" value="KAF6002657.1"/>
    <property type="molecule type" value="Genomic_DNA"/>
</dbReference>
<protein>
    <recommendedName>
        <fullName evidence="1">DUF676 domain-containing protein</fullName>
    </recommendedName>
</protein>
<dbReference type="PANTHER" id="PTHR37946:SF1">
    <property type="entry name" value="SLL1969 PROTEIN"/>
    <property type="match status" value="1"/>
</dbReference>
<organism evidence="2 3">
    <name type="scientific">Cyanidiococcus yangmingshanensis</name>
    <dbReference type="NCBI Taxonomy" id="2690220"/>
    <lineage>
        <taxon>Eukaryota</taxon>
        <taxon>Rhodophyta</taxon>
        <taxon>Bangiophyceae</taxon>
        <taxon>Cyanidiales</taxon>
        <taxon>Cyanidiaceae</taxon>
        <taxon>Cyanidiococcus</taxon>
    </lineage>
</organism>
<evidence type="ECO:0000313" key="3">
    <source>
        <dbReference type="Proteomes" id="UP000530660"/>
    </source>
</evidence>
<evidence type="ECO:0000259" key="1">
    <source>
        <dbReference type="Pfam" id="PF05057"/>
    </source>
</evidence>
<proteinExistence type="predicted"/>
<keyword evidence="3" id="KW-1185">Reference proteome</keyword>
<feature type="domain" description="DUF676" evidence="1">
    <location>
        <begin position="12"/>
        <end position="105"/>
    </location>
</feature>
<sequence length="306" mass="33265">MSLSGFHPLAAQPSRMVVCIHGFGGFRWQLYPLASTLKRCGFLVYNYAYAARKYTLEEHGLHLAEFLASLASKSLNASSLPERTSSISFVTHSFGGVLLREALTGAAWHTTHLTPEIARVGRAVCLGPPFAGASLARALRHRDAQGRMPYRFLEQLARRVLGPAAGRQLLDMPPEWFLQRGGMPETMPVLVIAGDMGRLNPLITRSSTARSATSGSPHGRDAAGRFLDTAPSDGVIGVHETWLPSRHWRLRVRLPHHMLLYAPAVLEATAQFLLAQGDDAMFGLELATAAPVTGSRLIQPGVFGEP</sequence>
<dbReference type="Pfam" id="PF05057">
    <property type="entry name" value="DUF676"/>
    <property type="match status" value="1"/>
</dbReference>
<dbReference type="InterPro" id="IPR029058">
    <property type="entry name" value="AB_hydrolase_fold"/>
</dbReference>
<dbReference type="SUPFAM" id="SSF53474">
    <property type="entry name" value="alpha/beta-Hydrolases"/>
    <property type="match status" value="1"/>
</dbReference>